<dbReference type="GO" id="GO:0005576">
    <property type="term" value="C:extracellular region"/>
    <property type="evidence" value="ECO:0007669"/>
    <property type="project" value="UniProtKB-SubCell"/>
</dbReference>
<dbReference type="InterPro" id="IPR023569">
    <property type="entry name" value="Prokineticin_domain"/>
</dbReference>
<dbReference type="Gene3D" id="2.10.80.10">
    <property type="entry name" value="Lipase, subunit A"/>
    <property type="match status" value="1"/>
</dbReference>
<feature type="signal peptide" evidence="4">
    <location>
        <begin position="1"/>
        <end position="20"/>
    </location>
</feature>
<name>A0A482Z8T5_9ARAC</name>
<keyword evidence="3" id="KW-1015">Disulfide bond</keyword>
<evidence type="ECO:0000256" key="3">
    <source>
        <dbReference type="ARBA" id="ARBA00023157"/>
    </source>
</evidence>
<sequence>MKILLVIFLCSALFLQGVFCAELGSCNKPEDCGPGECCTIGMFRYAKPQCLPKLKEGANCRVGNAQKTSIFYYPDGEIQTTGVYRTLCPCDSGLSCIRGTCISVKQF</sequence>
<evidence type="ECO:0000256" key="2">
    <source>
        <dbReference type="ARBA" id="ARBA00022525"/>
    </source>
</evidence>
<dbReference type="Pfam" id="PF06607">
    <property type="entry name" value="Prokineticin"/>
    <property type="match status" value="1"/>
</dbReference>
<reference evidence="6" key="1">
    <citation type="submission" date="2017-03" db="EMBL/GenBank/DDBJ databases">
        <authorList>
            <person name="QRISCLOUD D."/>
        </authorList>
    </citation>
    <scope>NUCLEOTIDE SEQUENCE</scope>
</reference>
<feature type="domain" description="Prokineticin" evidence="5">
    <location>
        <begin position="17"/>
        <end position="98"/>
    </location>
</feature>
<protein>
    <submittedName>
        <fullName evidence="6">U18-Liphistoxin-Lm1a_1</fullName>
    </submittedName>
</protein>
<keyword evidence="4" id="KW-0732">Signal</keyword>
<organism evidence="6">
    <name type="scientific">Liphistius malayanus</name>
    <dbReference type="NCBI Taxonomy" id="1203467"/>
    <lineage>
        <taxon>Eukaryota</taxon>
        <taxon>Metazoa</taxon>
        <taxon>Ecdysozoa</taxon>
        <taxon>Arthropoda</taxon>
        <taxon>Chelicerata</taxon>
        <taxon>Arachnida</taxon>
        <taxon>Araneae</taxon>
        <taxon>Mesothelae</taxon>
        <taxon>Liphistiidae</taxon>
        <taxon>Liphistius</taxon>
    </lineage>
</organism>
<reference evidence="6" key="2">
    <citation type="submission" date="2019-04" db="EMBL/GenBank/DDBJ databases">
        <title>Unravelling the molecular evolution of spider venoms.</title>
        <authorList>
            <person name="Pineda S."/>
        </authorList>
    </citation>
    <scope>NUCLEOTIDE SEQUENCE</scope>
</reference>
<dbReference type="EMBL" id="HAGQ01000001">
    <property type="protein sequence ID" value="SMD30074.1"/>
    <property type="molecule type" value="Transcribed_RNA"/>
</dbReference>
<accession>A0A482Z8T5</accession>
<evidence type="ECO:0000256" key="4">
    <source>
        <dbReference type="SAM" id="SignalP"/>
    </source>
</evidence>
<keyword evidence="2" id="KW-0964">Secreted</keyword>
<comment type="subcellular location">
    <subcellularLocation>
        <location evidence="1">Secreted</location>
    </subcellularLocation>
</comment>
<evidence type="ECO:0000256" key="1">
    <source>
        <dbReference type="ARBA" id="ARBA00004613"/>
    </source>
</evidence>
<proteinExistence type="predicted"/>
<evidence type="ECO:0000313" key="6">
    <source>
        <dbReference type="EMBL" id="SMD30074.1"/>
    </source>
</evidence>
<feature type="chain" id="PRO_5019752518" evidence="4">
    <location>
        <begin position="21"/>
        <end position="107"/>
    </location>
</feature>
<dbReference type="AlphaFoldDB" id="A0A482Z8T5"/>
<evidence type="ECO:0000259" key="5">
    <source>
        <dbReference type="Pfam" id="PF06607"/>
    </source>
</evidence>